<gene>
    <name evidence="2" type="ORF">E2C01_092215</name>
</gene>
<feature type="compositionally biased region" description="Basic and acidic residues" evidence="1">
    <location>
        <begin position="44"/>
        <end position="80"/>
    </location>
</feature>
<evidence type="ECO:0000313" key="2">
    <source>
        <dbReference type="EMBL" id="MPC96933.1"/>
    </source>
</evidence>
<dbReference type="AlphaFoldDB" id="A0A5B7JR60"/>
<name>A0A5B7JR60_PORTR</name>
<sequence>MVEGGGSVGVGICEYQRLRESAHCRSSSPSLSILRTHNTSQHSKIPEEEKRTGREEREGQDARYEDEKRTNKRELGREGK</sequence>
<protein>
    <submittedName>
        <fullName evidence="2">Uncharacterized protein</fullName>
    </submittedName>
</protein>
<dbReference type="Proteomes" id="UP000324222">
    <property type="component" value="Unassembled WGS sequence"/>
</dbReference>
<feature type="compositionally biased region" description="Polar residues" evidence="1">
    <location>
        <begin position="24"/>
        <end position="43"/>
    </location>
</feature>
<proteinExistence type="predicted"/>
<organism evidence="2 3">
    <name type="scientific">Portunus trituberculatus</name>
    <name type="common">Swimming crab</name>
    <name type="synonym">Neptunus trituberculatus</name>
    <dbReference type="NCBI Taxonomy" id="210409"/>
    <lineage>
        <taxon>Eukaryota</taxon>
        <taxon>Metazoa</taxon>
        <taxon>Ecdysozoa</taxon>
        <taxon>Arthropoda</taxon>
        <taxon>Crustacea</taxon>
        <taxon>Multicrustacea</taxon>
        <taxon>Malacostraca</taxon>
        <taxon>Eumalacostraca</taxon>
        <taxon>Eucarida</taxon>
        <taxon>Decapoda</taxon>
        <taxon>Pleocyemata</taxon>
        <taxon>Brachyura</taxon>
        <taxon>Eubrachyura</taxon>
        <taxon>Portunoidea</taxon>
        <taxon>Portunidae</taxon>
        <taxon>Portuninae</taxon>
        <taxon>Portunus</taxon>
    </lineage>
</organism>
<dbReference type="EMBL" id="VSRR010107923">
    <property type="protein sequence ID" value="MPC96933.1"/>
    <property type="molecule type" value="Genomic_DNA"/>
</dbReference>
<evidence type="ECO:0000313" key="3">
    <source>
        <dbReference type="Proteomes" id="UP000324222"/>
    </source>
</evidence>
<reference evidence="2 3" key="1">
    <citation type="submission" date="2019-05" db="EMBL/GenBank/DDBJ databases">
        <title>Another draft genome of Portunus trituberculatus and its Hox gene families provides insights of decapod evolution.</title>
        <authorList>
            <person name="Jeong J.-H."/>
            <person name="Song I."/>
            <person name="Kim S."/>
            <person name="Choi T."/>
            <person name="Kim D."/>
            <person name="Ryu S."/>
            <person name="Kim W."/>
        </authorList>
    </citation>
    <scope>NUCLEOTIDE SEQUENCE [LARGE SCALE GENOMIC DNA]</scope>
    <source>
        <tissue evidence="2">Muscle</tissue>
    </source>
</reference>
<keyword evidence="3" id="KW-1185">Reference proteome</keyword>
<feature type="region of interest" description="Disordered" evidence="1">
    <location>
        <begin position="24"/>
        <end position="80"/>
    </location>
</feature>
<accession>A0A5B7JR60</accession>
<evidence type="ECO:0000256" key="1">
    <source>
        <dbReference type="SAM" id="MobiDB-lite"/>
    </source>
</evidence>
<comment type="caution">
    <text evidence="2">The sequence shown here is derived from an EMBL/GenBank/DDBJ whole genome shotgun (WGS) entry which is preliminary data.</text>
</comment>